<sequence length="98" mass="10732">MRFSAILVFLPGLAGLTAAKNIFKYCTEASFDGSCAHDDDDSLNHCAYDADQSCLLLFHRGSGCTGDSRGYTTGEVPNLPEMYQAFKTYKCVKVDSKM</sequence>
<dbReference type="AlphaFoldDB" id="A0AAW0RC89"/>
<accession>A0AAW0RC89</accession>
<comment type="caution">
    <text evidence="2">The sequence shown here is derived from an EMBL/GenBank/DDBJ whole genome shotgun (WGS) entry which is preliminary data.</text>
</comment>
<proteinExistence type="predicted"/>
<evidence type="ECO:0000313" key="2">
    <source>
        <dbReference type="EMBL" id="KAK8132413.1"/>
    </source>
</evidence>
<organism evidence="2 3">
    <name type="scientific">Apiospora kogelbergensis</name>
    <dbReference type="NCBI Taxonomy" id="1337665"/>
    <lineage>
        <taxon>Eukaryota</taxon>
        <taxon>Fungi</taxon>
        <taxon>Dikarya</taxon>
        <taxon>Ascomycota</taxon>
        <taxon>Pezizomycotina</taxon>
        <taxon>Sordariomycetes</taxon>
        <taxon>Xylariomycetidae</taxon>
        <taxon>Amphisphaeriales</taxon>
        <taxon>Apiosporaceae</taxon>
        <taxon>Apiospora</taxon>
    </lineage>
</organism>
<protein>
    <submittedName>
        <fullName evidence="2">Uncharacterized protein</fullName>
    </submittedName>
</protein>
<evidence type="ECO:0000313" key="3">
    <source>
        <dbReference type="Proteomes" id="UP001392437"/>
    </source>
</evidence>
<name>A0AAW0RC89_9PEZI</name>
<feature type="chain" id="PRO_5043945662" evidence="1">
    <location>
        <begin position="20"/>
        <end position="98"/>
    </location>
</feature>
<reference evidence="2 3" key="1">
    <citation type="submission" date="2023-01" db="EMBL/GenBank/DDBJ databases">
        <title>Analysis of 21 Apiospora genomes using comparative genomics revels a genus with tremendous synthesis potential of carbohydrate active enzymes and secondary metabolites.</title>
        <authorList>
            <person name="Sorensen T."/>
        </authorList>
    </citation>
    <scope>NUCLEOTIDE SEQUENCE [LARGE SCALE GENOMIC DNA]</scope>
    <source>
        <strain evidence="2 3">CBS 117206</strain>
    </source>
</reference>
<dbReference type="EMBL" id="JAQQWP010000001">
    <property type="protein sequence ID" value="KAK8132413.1"/>
    <property type="molecule type" value="Genomic_DNA"/>
</dbReference>
<keyword evidence="3" id="KW-1185">Reference proteome</keyword>
<gene>
    <name evidence="2" type="ORF">PG999_000586</name>
</gene>
<evidence type="ECO:0000256" key="1">
    <source>
        <dbReference type="SAM" id="SignalP"/>
    </source>
</evidence>
<keyword evidence="1" id="KW-0732">Signal</keyword>
<feature type="signal peptide" evidence="1">
    <location>
        <begin position="1"/>
        <end position="19"/>
    </location>
</feature>
<dbReference type="Proteomes" id="UP001392437">
    <property type="component" value="Unassembled WGS sequence"/>
</dbReference>